<dbReference type="KEGG" id="eor:NARRFE1_01500"/>
<evidence type="ECO:0000256" key="6">
    <source>
        <dbReference type="HAMAP-Rule" id="MF_01321"/>
    </source>
</evidence>
<evidence type="ECO:0000256" key="4">
    <source>
        <dbReference type="ARBA" id="ARBA00023163"/>
    </source>
</evidence>
<keyword evidence="3 6" id="KW-0548">Nucleotidyltransferase</keyword>
<evidence type="ECO:0000259" key="9">
    <source>
        <dbReference type="Pfam" id="PF04560"/>
    </source>
</evidence>
<evidence type="ECO:0000313" key="14">
    <source>
        <dbReference type="EMBL" id="BBA85085.1"/>
    </source>
</evidence>
<evidence type="ECO:0000259" key="12">
    <source>
        <dbReference type="Pfam" id="PF04565"/>
    </source>
</evidence>
<keyword evidence="4 6" id="KW-0804">Transcription</keyword>
<dbReference type="InterPro" id="IPR019462">
    <property type="entry name" value="DNA-dir_RNA_pol_bsu_external_1"/>
</dbReference>
<dbReference type="InterPro" id="IPR007644">
    <property type="entry name" value="RNA_pol_bsu_protrusion"/>
</dbReference>
<keyword evidence="15" id="KW-1185">Reference proteome</keyword>
<dbReference type="InterPro" id="IPR007641">
    <property type="entry name" value="RNA_pol_Rpb2_7"/>
</dbReference>
<dbReference type="GO" id="GO:0006351">
    <property type="term" value="P:DNA-templated transcription"/>
    <property type="evidence" value="ECO:0007669"/>
    <property type="project" value="UniProtKB-UniRule"/>
</dbReference>
<feature type="domain" description="RNA polymerase Rpb2" evidence="9">
    <location>
        <begin position="1257"/>
        <end position="1332"/>
    </location>
</feature>
<dbReference type="GO" id="GO:0032549">
    <property type="term" value="F:ribonucleoside binding"/>
    <property type="evidence" value="ECO:0007669"/>
    <property type="project" value="InterPro"/>
</dbReference>
<dbReference type="GO" id="GO:0003677">
    <property type="term" value="F:DNA binding"/>
    <property type="evidence" value="ECO:0007669"/>
    <property type="project" value="UniProtKB-UniRule"/>
</dbReference>
<dbReference type="InterPro" id="IPR010243">
    <property type="entry name" value="RNA_pol_bsu_bac"/>
</dbReference>
<dbReference type="NCBIfam" id="NF001616">
    <property type="entry name" value="PRK00405.1"/>
    <property type="match status" value="1"/>
</dbReference>
<proteinExistence type="inferred from homology"/>
<dbReference type="CDD" id="cd00653">
    <property type="entry name" value="RNA_pol_B_RPB2"/>
    <property type="match status" value="1"/>
</dbReference>
<dbReference type="InterPro" id="IPR007642">
    <property type="entry name" value="RNA_pol_Rpb2_2"/>
</dbReference>
<dbReference type="NCBIfam" id="TIGR02013">
    <property type="entry name" value="rpoB"/>
    <property type="match status" value="1"/>
</dbReference>
<comment type="similarity">
    <text evidence="6 7">Belongs to the RNA polymerase beta chain family.</text>
</comment>
<sequence>MNYLYFNKKRIRKNFSKVVNKLEVTNLLSIQIESFKNFINKNNNFYSIDNVLNNFFPIFDNNKNIEVRYIDYILDKSLFNTKECRIKGLTYSYSLKINLLLLQKNISTNKIIEIPFNNLYVCEIPYMTVNGTFIINGTERVVVPQLSKSPGVFFNYIKEKSSYKKKIYNAKIIPYRGSWIDIEFDNKNILFIKIDKKKKILLTVFLRAMGIKRYDILNFFFKTINVFFCDNCNIILEFILDNFNNEDLNVIDNIKNNFKIIEDYIDKNIRKIKISNKYLINKIIHSYNEKKYFDIKDSLITDKKLEFLLKNKIKNIKILFIEKYNYLPIYNTLFIDNINSQNESLIEIYKIIKQGDVPDIKIVKNLFNNLFFCGNKYNLSFIGRMKINNSLYKNNLYKNEDIKNNEDKYINKYDILFTIRKLIDIKNKKYNIDNLDDLSNKRIKLIGEMIENQFRIGISRLEKSIKEKISYISNIENLNKNDLVNSKLISSIIKEFFTSSQLSQFMDQNNSLSEITHKRRISSLGPGGLTRDRAGFEARDVHYSHYGKLCPIETPEGPNIGLINSLSLYCRVNKYGFLETPYFKVINRMITNDIVYLSSLEDYNLFITQSDIKINNNYIEDEYVMCRFKGNFLLVNSCKVNYIDISPQQIISAGVSLIPFLEHNDANRALMGTNMQRQAVPIMGCEYPLVGTGYEKIIADNSSNIIFSKRGGKVIYIDSKYIVVKVNLSEIDYNSDFDLGLDIYELNKFDRSNQNTLINNKICVELFENVNKKSILADNQCTDIGELCLGRNLKVAFMSWNGYNFEDSIIISEDLVKKDLFTSIHIQEFSCIQRETKLGPEEITCSIPNINNHNISMLDKSGIVCIGSYVNEGDILVGKLTPKEEVQLTPEEKLLRAIFGDKKLNVEDSSLRVPNGVSGTVIDIQIFHSNKFKNKDFNENSNIFIKYNIIKKNLLFIINELNNIYNIDKDLILEFIKCSDNNLYEKLLIEINKNIKNNDLFLFYKKILYKYININNLLNKDIELENIKNINISELSPGIIKIVKIYISTKRKIKEGDKISGRYGNKGVISKICPIEDMPYDEDGNIIDIILNPLGVPSRMNIGQILETNLSMGLKKIGENIEKILKDNNIIELRNYMNKIYNLFNKNCEIDFNKLKESELLMLSNNIKNGLPVSVPPFEGINEYEIKSIFEFVNFPNNGKITLYDGITGEKFNRKITVGYMYMMKLNHLVDDKIHARSTGSYSLITQQPLGGKSQFGGQRFGEMEVWALEAYGAAYTLQEMLTVKSDDIYGRIKMYKNIIKNNLTIDPSIPESFNVLLKELKSLCLNIDLKKK</sequence>
<dbReference type="Gene3D" id="2.40.270.10">
    <property type="entry name" value="DNA-directed RNA polymerase, subunit 2, domain 6"/>
    <property type="match status" value="1"/>
</dbReference>
<dbReference type="Gene3D" id="3.90.1100.10">
    <property type="match status" value="2"/>
</dbReference>
<keyword evidence="2 6" id="KW-0808">Transferase</keyword>
<evidence type="ECO:0000259" key="11">
    <source>
        <dbReference type="Pfam" id="PF04563"/>
    </source>
</evidence>
<evidence type="ECO:0000256" key="1">
    <source>
        <dbReference type="ARBA" id="ARBA00022478"/>
    </source>
</evidence>
<dbReference type="Pfam" id="PF04560">
    <property type="entry name" value="RNA_pol_Rpb2_7"/>
    <property type="match status" value="1"/>
</dbReference>
<evidence type="ECO:0000259" key="10">
    <source>
        <dbReference type="Pfam" id="PF04561"/>
    </source>
</evidence>
<feature type="domain" description="RNA polymerase Rpb2" evidence="10">
    <location>
        <begin position="337"/>
        <end position="444"/>
    </location>
</feature>
<organism evidence="14 15">
    <name type="scientific">endosymbiont of Rhynchophorus ferrugineus</name>
    <dbReference type="NCBI Taxonomy" id="1972133"/>
    <lineage>
        <taxon>Bacteria</taxon>
        <taxon>Pseudomonadati</taxon>
        <taxon>Pseudomonadota</taxon>
        <taxon>Gammaproteobacteria</taxon>
        <taxon>Candidatus Nardonella</taxon>
    </lineage>
</organism>
<comment type="function">
    <text evidence="6">DNA-dependent RNA polymerase catalyzes the transcription of DNA into RNA using the four ribonucleoside triphosphates as substrates.</text>
</comment>
<feature type="domain" description="RNA polymerase Rpb2" evidence="12">
    <location>
        <begin position="504"/>
        <end position="572"/>
    </location>
</feature>
<dbReference type="HAMAP" id="MF_01321">
    <property type="entry name" value="RNApol_bact_RpoB"/>
    <property type="match status" value="1"/>
</dbReference>
<feature type="domain" description="RNA polymerase Rpb2" evidence="10">
    <location>
        <begin position="149"/>
        <end position="218"/>
    </location>
</feature>
<dbReference type="Gene3D" id="2.40.50.150">
    <property type="match status" value="1"/>
</dbReference>
<gene>
    <name evidence="6 14" type="primary">rpoB</name>
    <name evidence="14" type="ORF">NARRFE1_01500</name>
</gene>
<evidence type="ECO:0000256" key="2">
    <source>
        <dbReference type="ARBA" id="ARBA00022679"/>
    </source>
</evidence>
<dbReference type="RefSeq" id="WP_148708434.1">
    <property type="nucleotide sequence ID" value="NZ_AP018161.1"/>
</dbReference>
<evidence type="ECO:0000259" key="13">
    <source>
        <dbReference type="Pfam" id="PF10385"/>
    </source>
</evidence>
<dbReference type="InterPro" id="IPR015712">
    <property type="entry name" value="DNA-dir_RNA_pol_su2"/>
</dbReference>
<dbReference type="EC" id="2.7.7.6" evidence="6"/>
<dbReference type="SUPFAM" id="SSF64484">
    <property type="entry name" value="beta and beta-prime subunits of DNA dependent RNA-polymerase"/>
    <property type="match status" value="1"/>
</dbReference>
<keyword evidence="1 6" id="KW-0240">DNA-directed RNA polymerase</keyword>
<dbReference type="Gene3D" id="3.90.1110.10">
    <property type="entry name" value="RNA polymerase Rpb2, domain 2"/>
    <property type="match status" value="1"/>
</dbReference>
<dbReference type="Pfam" id="PF04561">
    <property type="entry name" value="RNA_pol_Rpb2_2"/>
    <property type="match status" value="2"/>
</dbReference>
<feature type="domain" description="RNA polymerase beta subunit protrusion" evidence="11">
    <location>
        <begin position="26"/>
        <end position="490"/>
    </location>
</feature>
<comment type="catalytic activity">
    <reaction evidence="5 6">
        <text>RNA(n) + a ribonucleoside 5'-triphosphate = RNA(n+1) + diphosphate</text>
        <dbReference type="Rhea" id="RHEA:21248"/>
        <dbReference type="Rhea" id="RHEA-COMP:14527"/>
        <dbReference type="Rhea" id="RHEA-COMP:17342"/>
        <dbReference type="ChEBI" id="CHEBI:33019"/>
        <dbReference type="ChEBI" id="CHEBI:61557"/>
        <dbReference type="ChEBI" id="CHEBI:140395"/>
        <dbReference type="EC" id="2.7.7.6"/>
    </reaction>
</comment>
<dbReference type="InterPro" id="IPR014724">
    <property type="entry name" value="RNA_pol_RPB2_OB-fold"/>
</dbReference>
<dbReference type="Pfam" id="PF04565">
    <property type="entry name" value="RNA_pol_Rpb2_3"/>
    <property type="match status" value="1"/>
</dbReference>
<dbReference type="Pfam" id="PF00562">
    <property type="entry name" value="RNA_pol_Rpb2_6"/>
    <property type="match status" value="1"/>
</dbReference>
<evidence type="ECO:0000259" key="8">
    <source>
        <dbReference type="Pfam" id="PF00562"/>
    </source>
</evidence>
<dbReference type="InterPro" id="IPR007120">
    <property type="entry name" value="DNA-dir_RNAP_su2_dom"/>
</dbReference>
<comment type="subunit">
    <text evidence="6">The RNAP catalytic core consists of 2 alpha, 1 beta, 1 beta' and 1 omega subunit. When a sigma factor is associated with the core the holoenzyme is formed, which can initiate transcription.</text>
</comment>
<dbReference type="InterPro" id="IPR042107">
    <property type="entry name" value="DNA-dir_RNA_pol_bsu_ext_1_sf"/>
</dbReference>
<dbReference type="Gene3D" id="3.90.1800.10">
    <property type="entry name" value="RNA polymerase alpha subunit dimerisation domain"/>
    <property type="match status" value="1"/>
</dbReference>
<dbReference type="FunFam" id="3.90.1800.10:FF:000001">
    <property type="entry name" value="DNA-directed RNA polymerase subunit beta"/>
    <property type="match status" value="1"/>
</dbReference>
<dbReference type="Gene3D" id="2.30.150.10">
    <property type="entry name" value="DNA-directed RNA polymerase, beta subunit, external 1 domain"/>
    <property type="match status" value="1"/>
</dbReference>
<feature type="domain" description="DNA-directed RNA polymerase beta subunit external 1" evidence="13">
    <location>
        <begin position="582"/>
        <end position="646"/>
    </location>
</feature>
<dbReference type="Pfam" id="PF04563">
    <property type="entry name" value="RNA_pol_Rpb2_1"/>
    <property type="match status" value="1"/>
</dbReference>
<evidence type="ECO:0000256" key="7">
    <source>
        <dbReference type="RuleBase" id="RU000434"/>
    </source>
</evidence>
<dbReference type="Proteomes" id="UP000289537">
    <property type="component" value="Chromosome"/>
</dbReference>
<dbReference type="Gene3D" id="2.40.50.100">
    <property type="match status" value="1"/>
</dbReference>
<accession>A0A2Z5T7S5</accession>
<dbReference type="InterPro" id="IPR037034">
    <property type="entry name" value="RNA_pol_Rpb2_2_sf"/>
</dbReference>
<evidence type="ECO:0000256" key="3">
    <source>
        <dbReference type="ARBA" id="ARBA00022695"/>
    </source>
</evidence>
<dbReference type="OrthoDB" id="9803954at2"/>
<evidence type="ECO:0000256" key="5">
    <source>
        <dbReference type="ARBA" id="ARBA00048552"/>
    </source>
</evidence>
<dbReference type="GO" id="GO:0003899">
    <property type="term" value="F:DNA-directed RNA polymerase activity"/>
    <property type="evidence" value="ECO:0007669"/>
    <property type="project" value="UniProtKB-UniRule"/>
</dbReference>
<feature type="domain" description="DNA-directed RNA polymerase subunit 2 hybrid-binding" evidence="8">
    <location>
        <begin position="709"/>
        <end position="1255"/>
    </location>
</feature>
<dbReference type="InterPro" id="IPR007645">
    <property type="entry name" value="RNA_pol_Rpb2_3"/>
</dbReference>
<reference evidence="14 15" key="1">
    <citation type="journal article" date="2017" name="Proc. Natl. Acad. Sci. U.S.A.">
        <title>Small genome symbiont underlies cuticle hardness in beetles.</title>
        <authorList>
            <person name="Anbutsu H."/>
            <person name="Moriyama M."/>
            <person name="Nikoh N."/>
            <person name="Hosokawa T."/>
            <person name="Futahashi R."/>
            <person name="Tanahashi M."/>
            <person name="Meng X.Y."/>
            <person name="Kuriwada T."/>
            <person name="Mori N."/>
            <person name="Oshima K."/>
            <person name="Hattori M."/>
            <person name="Fujie M."/>
            <person name="Satoh N."/>
            <person name="Maeda T."/>
            <person name="Shigenobu S."/>
            <person name="Koga R."/>
            <person name="Fukatsu T."/>
        </authorList>
    </citation>
    <scope>NUCLEOTIDE SEQUENCE [LARGE SCALE GENOMIC DNA]</scope>
    <source>
        <strain evidence="14">NARRFE1</strain>
    </source>
</reference>
<dbReference type="PANTHER" id="PTHR20856">
    <property type="entry name" value="DNA-DIRECTED RNA POLYMERASE I SUBUNIT 2"/>
    <property type="match status" value="1"/>
</dbReference>
<dbReference type="EMBL" id="AP018161">
    <property type="protein sequence ID" value="BBA85085.1"/>
    <property type="molecule type" value="Genomic_DNA"/>
</dbReference>
<dbReference type="InterPro" id="IPR037033">
    <property type="entry name" value="DNA-dir_RNAP_su2_hyb_sf"/>
</dbReference>
<name>A0A2Z5T7S5_9GAMM</name>
<dbReference type="GO" id="GO:0000428">
    <property type="term" value="C:DNA-directed RNA polymerase complex"/>
    <property type="evidence" value="ECO:0007669"/>
    <property type="project" value="UniProtKB-KW"/>
</dbReference>
<dbReference type="Pfam" id="PF10385">
    <property type="entry name" value="RNA_pol_Rpb2_45"/>
    <property type="match status" value="1"/>
</dbReference>
<evidence type="ECO:0000313" key="15">
    <source>
        <dbReference type="Proteomes" id="UP000289537"/>
    </source>
</evidence>
<protein>
    <recommendedName>
        <fullName evidence="6">DNA-directed RNA polymerase subunit beta</fullName>
        <shortName evidence="6">RNAP subunit beta</shortName>
        <ecNumber evidence="6">2.7.7.6</ecNumber>
    </recommendedName>
    <alternativeName>
        <fullName evidence="6">RNA polymerase subunit beta</fullName>
    </alternativeName>
    <alternativeName>
        <fullName evidence="6">Transcriptase subunit beta</fullName>
    </alternativeName>
</protein>